<organism>
    <name type="scientific">Pediculus humanus subsp. corporis</name>
    <name type="common">Body louse</name>
    <dbReference type="NCBI Taxonomy" id="121224"/>
    <lineage>
        <taxon>Eukaryota</taxon>
        <taxon>Metazoa</taxon>
        <taxon>Ecdysozoa</taxon>
        <taxon>Arthropoda</taxon>
        <taxon>Hexapoda</taxon>
        <taxon>Insecta</taxon>
        <taxon>Pterygota</taxon>
        <taxon>Neoptera</taxon>
        <taxon>Paraneoptera</taxon>
        <taxon>Psocodea</taxon>
        <taxon>Troctomorpha</taxon>
        <taxon>Phthiraptera</taxon>
        <taxon>Anoplura</taxon>
        <taxon>Pediculidae</taxon>
        <taxon>Pediculus</taxon>
    </lineage>
</organism>
<dbReference type="SUPFAM" id="SSF48403">
    <property type="entry name" value="Ankyrin repeat"/>
    <property type="match status" value="1"/>
</dbReference>
<dbReference type="OrthoDB" id="194358at2759"/>
<proteinExistence type="predicted"/>
<dbReference type="STRING" id="121224.E0VP10"/>
<dbReference type="SMART" id="SM00248">
    <property type="entry name" value="ANK"/>
    <property type="match status" value="4"/>
</dbReference>
<dbReference type="SUPFAM" id="SSF47769">
    <property type="entry name" value="SAM/Pointed domain"/>
    <property type="match status" value="1"/>
</dbReference>
<dbReference type="PANTHER" id="PTHR24198">
    <property type="entry name" value="ANKYRIN REPEAT AND PROTEIN KINASE DOMAIN-CONTAINING PROTEIN"/>
    <property type="match status" value="1"/>
</dbReference>
<evidence type="ECO:0000313" key="6">
    <source>
        <dbReference type="EnsemblMetazoa" id="PHUM349670-PA"/>
    </source>
</evidence>
<evidence type="ECO:0000256" key="3">
    <source>
        <dbReference type="PROSITE-ProRule" id="PRU00023"/>
    </source>
</evidence>
<dbReference type="InterPro" id="IPR002110">
    <property type="entry name" value="Ankyrin_rpt"/>
</dbReference>
<accession>E0VP10</accession>
<keyword evidence="7" id="KW-1185">Reference proteome</keyword>
<dbReference type="InParanoid" id="E0VP10"/>
<reference evidence="6" key="3">
    <citation type="submission" date="2020-05" db="UniProtKB">
        <authorList>
            <consortium name="EnsemblMetazoa"/>
        </authorList>
    </citation>
    <scope>IDENTIFICATION</scope>
    <source>
        <strain evidence="6">USDA</strain>
    </source>
</reference>
<keyword evidence="1" id="KW-0677">Repeat</keyword>
<feature type="domain" description="SAM" evidence="4">
    <location>
        <begin position="305"/>
        <end position="350"/>
    </location>
</feature>
<dbReference type="Pfam" id="PF00536">
    <property type="entry name" value="SAM_1"/>
    <property type="match status" value="1"/>
</dbReference>
<dbReference type="KEGG" id="phu:Phum_PHUM349670"/>
<dbReference type="HOGENOM" id="CLU_793001_0_0_1"/>
<gene>
    <name evidence="6" type="primary">8231941</name>
    <name evidence="5" type="ORF">Phum_PHUM349670</name>
</gene>
<dbReference type="GeneID" id="8231941"/>
<evidence type="ECO:0000313" key="7">
    <source>
        <dbReference type="Proteomes" id="UP000009046"/>
    </source>
</evidence>
<dbReference type="EMBL" id="AAZO01004066">
    <property type="status" value="NOT_ANNOTATED_CDS"/>
    <property type="molecule type" value="Genomic_DNA"/>
</dbReference>
<dbReference type="PROSITE" id="PS50105">
    <property type="entry name" value="SAM_DOMAIN"/>
    <property type="match status" value="1"/>
</dbReference>
<dbReference type="RefSeq" id="XP_002427854.1">
    <property type="nucleotide sequence ID" value="XM_002427809.1"/>
</dbReference>
<keyword evidence="2 3" id="KW-0040">ANK repeat</keyword>
<dbReference type="InterPro" id="IPR001660">
    <property type="entry name" value="SAM"/>
</dbReference>
<dbReference type="EnsemblMetazoa" id="PHUM349670-RA">
    <property type="protein sequence ID" value="PHUM349670-PA"/>
    <property type="gene ID" value="PHUM349670"/>
</dbReference>
<evidence type="ECO:0000256" key="1">
    <source>
        <dbReference type="ARBA" id="ARBA00022737"/>
    </source>
</evidence>
<dbReference type="VEuPathDB" id="VectorBase:PHUM349670"/>
<dbReference type="InterPro" id="IPR036770">
    <property type="entry name" value="Ankyrin_rpt-contain_sf"/>
</dbReference>
<feature type="repeat" description="ANK" evidence="3">
    <location>
        <begin position="156"/>
        <end position="188"/>
    </location>
</feature>
<reference evidence="5" key="1">
    <citation type="submission" date="2007-04" db="EMBL/GenBank/DDBJ databases">
        <title>Annotation of Pediculus humanus corporis strain USDA.</title>
        <authorList>
            <person name="Kirkness E."/>
            <person name="Hannick L."/>
            <person name="Hass B."/>
            <person name="Bruggner R."/>
            <person name="Lawson D."/>
            <person name="Bidwell S."/>
            <person name="Joardar V."/>
            <person name="Caler E."/>
            <person name="Walenz B."/>
            <person name="Inman J."/>
            <person name="Schobel S."/>
            <person name="Galinsky K."/>
            <person name="Amedeo P."/>
            <person name="Strausberg R."/>
        </authorList>
    </citation>
    <scope>NUCLEOTIDE SEQUENCE</scope>
    <source>
        <strain evidence="5">USDA</strain>
    </source>
</reference>
<protein>
    <submittedName>
        <fullName evidence="5 6">Ankyrin repeat-containing protein, putative</fullName>
    </submittedName>
</protein>
<dbReference type="AlphaFoldDB" id="E0VP10"/>
<dbReference type="EMBL" id="DS235354">
    <property type="protein sequence ID" value="EEB15116.1"/>
    <property type="molecule type" value="Genomic_DNA"/>
</dbReference>
<evidence type="ECO:0000256" key="2">
    <source>
        <dbReference type="ARBA" id="ARBA00023043"/>
    </source>
</evidence>
<dbReference type="InterPro" id="IPR013761">
    <property type="entry name" value="SAM/pointed_sf"/>
</dbReference>
<dbReference type="Pfam" id="PF00023">
    <property type="entry name" value="Ank"/>
    <property type="match status" value="1"/>
</dbReference>
<dbReference type="Proteomes" id="UP000009046">
    <property type="component" value="Unassembled WGS sequence"/>
</dbReference>
<dbReference type="CTD" id="8231941"/>
<dbReference type="PROSITE" id="PS50088">
    <property type="entry name" value="ANK_REPEAT"/>
    <property type="match status" value="1"/>
</dbReference>
<dbReference type="Pfam" id="PF12796">
    <property type="entry name" value="Ank_2"/>
    <property type="match status" value="1"/>
</dbReference>
<dbReference type="PANTHER" id="PTHR24198:SF165">
    <property type="entry name" value="ANKYRIN REPEAT-CONTAINING PROTEIN-RELATED"/>
    <property type="match status" value="1"/>
</dbReference>
<dbReference type="Gene3D" id="1.10.150.50">
    <property type="entry name" value="Transcription Factor, Ets-1"/>
    <property type="match status" value="1"/>
</dbReference>
<evidence type="ECO:0000313" key="5">
    <source>
        <dbReference type="EMBL" id="EEB15116.1"/>
    </source>
</evidence>
<name>E0VP10_PEDHC</name>
<reference evidence="5" key="2">
    <citation type="submission" date="2007-04" db="EMBL/GenBank/DDBJ databases">
        <title>The genome of the human body louse.</title>
        <authorList>
            <consortium name="The Human Body Louse Genome Consortium"/>
            <person name="Kirkness E."/>
            <person name="Walenz B."/>
            <person name="Hass B."/>
            <person name="Bruggner R."/>
            <person name="Strausberg R."/>
        </authorList>
    </citation>
    <scope>NUCLEOTIDE SEQUENCE</scope>
    <source>
        <strain evidence="5">USDA</strain>
    </source>
</reference>
<dbReference type="Gene3D" id="1.25.40.20">
    <property type="entry name" value="Ankyrin repeat-containing domain"/>
    <property type="match status" value="1"/>
</dbReference>
<sequence>MSNNSFSDQSKIYSEQINFWNMDIHTAASLGDVSFFVKYDVGQEKKCFITEICNNNSGNWTPLMYACARGSSLLVNYLLLTGAKKDCKTTSGVTPLMLAISSGNISTVELIFDSSDIEKVDYRKWTALFYAIHFTREKCLNYLINKGSNVNIVDFQNETPLMAAIKLGRETMVELILQSATNLNIVSFKQESALMLANESNNLKIKSMVKKKNEYLLRQKNVLNGEMNSVLKFTVNNSPIINDQTHIKISTPTLIKKKISGQIKIGKSLTYSPNKCLQASSIGSVIDSPWKLSISKKKFWSPQVKTFNDVQQFLIAIGLEKYWQIFKDEEVDFETLLTLNENNLKDLGIT</sequence>
<evidence type="ECO:0000259" key="4">
    <source>
        <dbReference type="PROSITE" id="PS50105"/>
    </source>
</evidence>
<dbReference type="eggNOG" id="KOG0504">
    <property type="taxonomic scope" value="Eukaryota"/>
</dbReference>